<sequence>MHILGFPHRTGVSEPNTKVRIVSRGPADVRRGADFDLYGFDGVDSAENRTDEDAELVNGSEVKVEEREKDVDGLLVEDEDLPNGKSGKKKGKKRKKETTGSEVDNAGELDHTTLFLQYWRDNVSKLHPPHV</sequence>
<accession>A0A511KND4</accession>
<evidence type="ECO:0000256" key="1">
    <source>
        <dbReference type="SAM" id="MobiDB-lite"/>
    </source>
</evidence>
<feature type="compositionally biased region" description="Basic residues" evidence="1">
    <location>
        <begin position="86"/>
        <end position="96"/>
    </location>
</feature>
<comment type="caution">
    <text evidence="2">The sequence shown here is derived from an EMBL/GenBank/DDBJ whole genome shotgun (WGS) entry which is preliminary data.</text>
</comment>
<proteinExistence type="predicted"/>
<dbReference type="Proteomes" id="UP000321518">
    <property type="component" value="Unassembled WGS sequence"/>
</dbReference>
<dbReference type="AlphaFoldDB" id="A0A511KND4"/>
<dbReference type="EMBL" id="BJWK01000017">
    <property type="protein sequence ID" value="GEM11893.1"/>
    <property type="molecule type" value="Genomic_DNA"/>
</dbReference>
<organism evidence="2 3">
    <name type="scientific">Rhodotorula toruloides</name>
    <name type="common">Yeast</name>
    <name type="synonym">Rhodosporidium toruloides</name>
    <dbReference type="NCBI Taxonomy" id="5286"/>
    <lineage>
        <taxon>Eukaryota</taxon>
        <taxon>Fungi</taxon>
        <taxon>Dikarya</taxon>
        <taxon>Basidiomycota</taxon>
        <taxon>Pucciniomycotina</taxon>
        <taxon>Microbotryomycetes</taxon>
        <taxon>Sporidiobolales</taxon>
        <taxon>Sporidiobolaceae</taxon>
        <taxon>Rhodotorula</taxon>
    </lineage>
</organism>
<name>A0A511KND4_RHOTO</name>
<feature type="compositionally biased region" description="Basic and acidic residues" evidence="1">
    <location>
        <begin position="62"/>
        <end position="72"/>
    </location>
</feature>
<gene>
    <name evidence="2" type="ORF">Rt10032_c17g5910</name>
</gene>
<evidence type="ECO:0000313" key="2">
    <source>
        <dbReference type="EMBL" id="GEM11893.1"/>
    </source>
</evidence>
<protein>
    <submittedName>
        <fullName evidence="2">Uncharacterized protein</fullName>
    </submittedName>
</protein>
<reference evidence="2 3" key="1">
    <citation type="submission" date="2019-07" db="EMBL/GenBank/DDBJ databases">
        <title>Rhodotorula toruloides NBRC10032 genome sequencing.</title>
        <authorList>
            <person name="Shida Y."/>
            <person name="Takaku H."/>
            <person name="Ogasawara W."/>
            <person name="Mori K."/>
        </authorList>
    </citation>
    <scope>NUCLEOTIDE SEQUENCE [LARGE SCALE GENOMIC DNA]</scope>
    <source>
        <strain evidence="2 3">NBRC10032</strain>
    </source>
</reference>
<feature type="region of interest" description="Disordered" evidence="1">
    <location>
        <begin position="44"/>
        <end position="107"/>
    </location>
</feature>
<evidence type="ECO:0000313" key="3">
    <source>
        <dbReference type="Proteomes" id="UP000321518"/>
    </source>
</evidence>